<comment type="caution">
    <text evidence="2">The sequence shown here is derived from an EMBL/GenBank/DDBJ whole genome shotgun (WGS) entry which is preliminary data.</text>
</comment>
<gene>
    <name evidence="2" type="ORF">KY290_023037</name>
</gene>
<evidence type="ECO:0000256" key="1">
    <source>
        <dbReference type="SAM" id="MobiDB-lite"/>
    </source>
</evidence>
<sequence length="51" mass="5633">MILDKPTSSKYKVSIQVNKYLANDGMRNVESPKPVVHTTGSNGLLSTELDR</sequence>
<evidence type="ECO:0000313" key="2">
    <source>
        <dbReference type="EMBL" id="KAH0759544.1"/>
    </source>
</evidence>
<accession>A0ABQ7V639</accession>
<keyword evidence="3" id="KW-1185">Reference proteome</keyword>
<protein>
    <submittedName>
        <fullName evidence="2">Uncharacterized protein</fullName>
    </submittedName>
</protein>
<reference evidence="2 3" key="1">
    <citation type="journal article" date="2021" name="bioRxiv">
        <title>Chromosome-scale and haplotype-resolved genome assembly of a tetraploid potato cultivar.</title>
        <authorList>
            <person name="Sun H."/>
            <person name="Jiao W.-B."/>
            <person name="Krause K."/>
            <person name="Campoy J.A."/>
            <person name="Goel M."/>
            <person name="Folz-Donahue K."/>
            <person name="Kukat C."/>
            <person name="Huettel B."/>
            <person name="Schneeberger K."/>
        </authorList>
    </citation>
    <scope>NUCLEOTIDE SEQUENCE [LARGE SCALE GENOMIC DNA]</scope>
    <source>
        <strain evidence="2">SolTubOtavaFocal</strain>
        <tissue evidence="2">Leaves</tissue>
    </source>
</reference>
<feature type="region of interest" description="Disordered" evidence="1">
    <location>
        <begin position="31"/>
        <end position="51"/>
    </location>
</feature>
<name>A0ABQ7V639_SOLTU</name>
<evidence type="ECO:0000313" key="3">
    <source>
        <dbReference type="Proteomes" id="UP000826656"/>
    </source>
</evidence>
<dbReference type="EMBL" id="JAIVGD010000015">
    <property type="protein sequence ID" value="KAH0759544.1"/>
    <property type="molecule type" value="Genomic_DNA"/>
</dbReference>
<proteinExistence type="predicted"/>
<organism evidence="2 3">
    <name type="scientific">Solanum tuberosum</name>
    <name type="common">Potato</name>
    <dbReference type="NCBI Taxonomy" id="4113"/>
    <lineage>
        <taxon>Eukaryota</taxon>
        <taxon>Viridiplantae</taxon>
        <taxon>Streptophyta</taxon>
        <taxon>Embryophyta</taxon>
        <taxon>Tracheophyta</taxon>
        <taxon>Spermatophyta</taxon>
        <taxon>Magnoliopsida</taxon>
        <taxon>eudicotyledons</taxon>
        <taxon>Gunneridae</taxon>
        <taxon>Pentapetalae</taxon>
        <taxon>asterids</taxon>
        <taxon>lamiids</taxon>
        <taxon>Solanales</taxon>
        <taxon>Solanaceae</taxon>
        <taxon>Solanoideae</taxon>
        <taxon>Solaneae</taxon>
        <taxon>Solanum</taxon>
    </lineage>
</organism>
<dbReference type="Proteomes" id="UP000826656">
    <property type="component" value="Unassembled WGS sequence"/>
</dbReference>